<gene>
    <name evidence="1" type="ORF">MPUL_00240</name>
</gene>
<proteinExistence type="predicted"/>
<evidence type="ECO:0000313" key="1">
    <source>
        <dbReference type="EMBL" id="BBY78866.1"/>
    </source>
</evidence>
<protein>
    <submittedName>
        <fullName evidence="1">Uncharacterized protein</fullName>
    </submittedName>
</protein>
<keyword evidence="2" id="KW-1185">Reference proteome</keyword>
<dbReference type="AlphaFoldDB" id="A0A7I7UFC3"/>
<organism evidence="1 2">
    <name type="scientific">Mycolicibacterium pulveris</name>
    <name type="common">Mycobacterium pulveris</name>
    <dbReference type="NCBI Taxonomy" id="36813"/>
    <lineage>
        <taxon>Bacteria</taxon>
        <taxon>Bacillati</taxon>
        <taxon>Actinomycetota</taxon>
        <taxon>Actinomycetes</taxon>
        <taxon>Mycobacteriales</taxon>
        <taxon>Mycobacteriaceae</taxon>
        <taxon>Mycolicibacterium</taxon>
    </lineage>
</organism>
<evidence type="ECO:0000313" key="2">
    <source>
        <dbReference type="Proteomes" id="UP000467252"/>
    </source>
</evidence>
<dbReference type="Proteomes" id="UP000467252">
    <property type="component" value="Chromosome"/>
</dbReference>
<name>A0A7I7UFC3_MYCPV</name>
<dbReference type="EMBL" id="AP022599">
    <property type="protein sequence ID" value="BBY78866.1"/>
    <property type="molecule type" value="Genomic_DNA"/>
</dbReference>
<sequence length="179" mass="19444">MTSPPPCVDPASEVVNLFVLTMRQAFKPDGECPPVGGGSETVRFFAGDDGVLAYWDPNGRGCEDPFLWVRLWRRYRSSSKAFPAAVVANRNCRNKDTFAVVEVEIGVGRCASTEVNPKWSVLETEAEVSLDDSWRIETALRTAACRLQSETRAVATDTVAASGPEGGLIAWTGVAYVQI</sequence>
<dbReference type="RefSeq" id="WP_235674418.1">
    <property type="nucleotide sequence ID" value="NZ_AP022599.1"/>
</dbReference>
<accession>A0A7I7UFC3</accession>
<reference evidence="1 2" key="1">
    <citation type="journal article" date="2019" name="Emerg. Microbes Infect.">
        <title>Comprehensive subspecies identification of 175 nontuberculous mycobacteria species based on 7547 genomic profiles.</title>
        <authorList>
            <person name="Matsumoto Y."/>
            <person name="Kinjo T."/>
            <person name="Motooka D."/>
            <person name="Nabeya D."/>
            <person name="Jung N."/>
            <person name="Uechi K."/>
            <person name="Horii T."/>
            <person name="Iida T."/>
            <person name="Fujita J."/>
            <person name="Nakamura S."/>
        </authorList>
    </citation>
    <scope>NUCLEOTIDE SEQUENCE [LARGE SCALE GENOMIC DNA]</scope>
    <source>
        <strain evidence="1 2">JCM 6370</strain>
    </source>
</reference>